<dbReference type="GO" id="GO:0030246">
    <property type="term" value="F:carbohydrate binding"/>
    <property type="evidence" value="ECO:0007669"/>
    <property type="project" value="InterPro"/>
</dbReference>
<dbReference type="SUPFAM" id="SSF88713">
    <property type="entry name" value="Glycoside hydrolase/deacetylase"/>
    <property type="match status" value="1"/>
</dbReference>
<dbReference type="OrthoDB" id="9772207at2"/>
<dbReference type="Gene3D" id="2.60.40.1180">
    <property type="entry name" value="Golgi alpha-mannosidase II"/>
    <property type="match status" value="1"/>
</dbReference>
<reference evidence="8 9" key="2">
    <citation type="submission" date="2015-01" db="EMBL/GenBank/DDBJ databases">
        <title>Complete genome sequence of Pyrinomonas methylaliphatogenes type strain K22T.</title>
        <authorList>
            <person name="Lee K.C.Y."/>
            <person name="Power J.F."/>
            <person name="Dunfield P.F."/>
            <person name="Morgan X.C."/>
            <person name="Huttenhower C."/>
            <person name="Stott M.B."/>
        </authorList>
    </citation>
    <scope>NUCLEOTIDE SEQUENCE [LARGE SCALE GENOMIC DNA]</scope>
    <source>
        <strain evidence="8 9">K22</strain>
    </source>
</reference>
<proteinExistence type="inferred from homology"/>
<comment type="similarity">
    <text evidence="1">Belongs to the glycosyl hydrolase 38 family.</text>
</comment>
<dbReference type="STRING" id="454194.PYK22_00592"/>
<feature type="chain" id="PRO_5002110267" evidence="6">
    <location>
        <begin position="21"/>
        <end position="1642"/>
    </location>
</feature>
<dbReference type="EMBL" id="CBXV010000002">
    <property type="protein sequence ID" value="CDM64598.1"/>
    <property type="molecule type" value="Genomic_DNA"/>
</dbReference>
<accession>A0A0B6WTR5</accession>
<keyword evidence="4" id="KW-0326">Glycosidase</keyword>
<feature type="region of interest" description="Disordered" evidence="5">
    <location>
        <begin position="84"/>
        <end position="112"/>
    </location>
</feature>
<dbReference type="Pfam" id="PF01074">
    <property type="entry name" value="Glyco_hydro_38N"/>
    <property type="match status" value="1"/>
</dbReference>
<dbReference type="Proteomes" id="UP000031518">
    <property type="component" value="Unassembled WGS sequence"/>
</dbReference>
<dbReference type="GO" id="GO:0004559">
    <property type="term" value="F:alpha-mannosidase activity"/>
    <property type="evidence" value="ECO:0007669"/>
    <property type="project" value="InterPro"/>
</dbReference>
<evidence type="ECO:0000256" key="4">
    <source>
        <dbReference type="ARBA" id="ARBA00023295"/>
    </source>
</evidence>
<dbReference type="InterPro" id="IPR011682">
    <property type="entry name" value="Glyco_hydro_38_C"/>
</dbReference>
<gene>
    <name evidence="8" type="ORF">PYK22_00592</name>
</gene>
<dbReference type="InterPro" id="IPR015341">
    <property type="entry name" value="Glyco_hydro_38_cen"/>
</dbReference>
<feature type="signal peptide" evidence="6">
    <location>
        <begin position="1"/>
        <end position="20"/>
    </location>
</feature>
<evidence type="ECO:0000259" key="7">
    <source>
        <dbReference type="SMART" id="SM00872"/>
    </source>
</evidence>
<dbReference type="GO" id="GO:0009313">
    <property type="term" value="P:oligosaccharide catabolic process"/>
    <property type="evidence" value="ECO:0007669"/>
    <property type="project" value="TreeGrafter"/>
</dbReference>
<dbReference type="Gene3D" id="1.20.1270.50">
    <property type="entry name" value="Glycoside hydrolase family 38, central domain"/>
    <property type="match status" value="1"/>
</dbReference>
<evidence type="ECO:0000313" key="8">
    <source>
        <dbReference type="EMBL" id="CDM64598.1"/>
    </source>
</evidence>
<reference evidence="8 9" key="1">
    <citation type="submission" date="2013-12" db="EMBL/GenBank/DDBJ databases">
        <authorList>
            <person name="Stott M."/>
        </authorList>
    </citation>
    <scope>NUCLEOTIDE SEQUENCE [LARGE SCALE GENOMIC DNA]</scope>
    <source>
        <strain evidence="8 9">K22</strain>
    </source>
</reference>
<dbReference type="RefSeq" id="WP_041974130.1">
    <property type="nucleotide sequence ID" value="NZ_CBXV010000002.1"/>
</dbReference>
<dbReference type="PANTHER" id="PTHR46017">
    <property type="entry name" value="ALPHA-MANNOSIDASE 2C1"/>
    <property type="match status" value="1"/>
</dbReference>
<evidence type="ECO:0000313" key="9">
    <source>
        <dbReference type="Proteomes" id="UP000031518"/>
    </source>
</evidence>
<dbReference type="PANTHER" id="PTHR46017:SF1">
    <property type="entry name" value="ALPHA-MANNOSIDASE 2C1"/>
    <property type="match status" value="1"/>
</dbReference>
<dbReference type="GO" id="GO:0046872">
    <property type="term" value="F:metal ion binding"/>
    <property type="evidence" value="ECO:0007669"/>
    <property type="project" value="UniProtKB-KW"/>
</dbReference>
<evidence type="ECO:0000256" key="5">
    <source>
        <dbReference type="SAM" id="MobiDB-lite"/>
    </source>
</evidence>
<dbReference type="InterPro" id="IPR013780">
    <property type="entry name" value="Glyco_hydro_b"/>
</dbReference>
<dbReference type="InterPro" id="IPR011013">
    <property type="entry name" value="Gal_mutarotase_sf_dom"/>
</dbReference>
<evidence type="ECO:0000256" key="6">
    <source>
        <dbReference type="SAM" id="SignalP"/>
    </source>
</evidence>
<keyword evidence="3" id="KW-0378">Hydrolase</keyword>
<dbReference type="Gene3D" id="2.70.98.30">
    <property type="entry name" value="Golgi alpha-mannosidase II, domain 4"/>
    <property type="match status" value="2"/>
</dbReference>
<dbReference type="InterPro" id="IPR000602">
    <property type="entry name" value="Glyco_hydro_38_N"/>
</dbReference>
<evidence type="ECO:0000256" key="2">
    <source>
        <dbReference type="ARBA" id="ARBA00022723"/>
    </source>
</evidence>
<dbReference type="SUPFAM" id="SSF88688">
    <property type="entry name" value="Families 57/38 glycoside transferase middle domain"/>
    <property type="match status" value="1"/>
</dbReference>
<keyword evidence="9" id="KW-1185">Reference proteome</keyword>
<dbReference type="SUPFAM" id="SSF74650">
    <property type="entry name" value="Galactose mutarotase-like"/>
    <property type="match status" value="2"/>
</dbReference>
<keyword evidence="6" id="KW-0732">Signal</keyword>
<dbReference type="InterPro" id="IPR011330">
    <property type="entry name" value="Glyco_hydro/deAcase_b/a-brl"/>
</dbReference>
<feature type="compositionally biased region" description="Basic and acidic residues" evidence="5">
    <location>
        <begin position="92"/>
        <end position="108"/>
    </location>
</feature>
<name>A0A0B6WTR5_9BACT</name>
<dbReference type="InterPro" id="IPR027291">
    <property type="entry name" value="Glyco_hydro_38_N_sf"/>
</dbReference>
<dbReference type="GO" id="GO:0006013">
    <property type="term" value="P:mannose metabolic process"/>
    <property type="evidence" value="ECO:0007669"/>
    <property type="project" value="InterPro"/>
</dbReference>
<dbReference type="InterPro" id="IPR028995">
    <property type="entry name" value="Glyco_hydro_57/38_cen_sf"/>
</dbReference>
<sequence length="1642" mass="183408" precursor="true">MHRYLARRWLLFFASVCAFAGAGAAAAQEISRLPDGGFFTDWLISSPFPTEIDAGTFENFQRFNIERLPERDWLAPFGGPVAIQPKEGAVARPDKRPQKSADANRDDVASSLPLPEVGARSERVEERPVELRWTTYRATSERLEFARLFTAIGTAYAATRFASPDDRPFFIETDGFLGAIWLNGERIYDGFSLQAPRVVLARARAGENLLLVRATGVRNDPWRTDGGWTAHVRVWHARFAENGLVAGALRTTGLFFADGDGARERLRLAVANLTGGSIRDINIEARDGERMAQASLADLAPGELREVEIAMRVAAKESAKRSADVILRTGRDEIAWRAFWTQPAVPPDGRIFYLEGFHVDPVYLHDQREYARITLSNMNQYLNSMRADSRYGVFFSEIDYVKPYDDTHPEDRALLREKVRSGQVGTGGSYNQFNEPTIGGEAIVRNILYGRLYHENVLGDRPRALALWDVFGHVPQISQIARKSGFDGIVWSKKIQGFPPFFFDYALDGSRLLHRRLDYAYSFSGFGSGKNYSLDAFQRMTLRKFEEARSFGSSVDLRINAADFTPPWINLAGNVERLERSLPKVEVTGQAQTRFFDALRAEIAAGKVRAPVTSRDKLFFHVGVAAARSDLKVAHRHAENMILAAERFSAIAYARGANYPDLALDKAWRQILFGSHHDAITGTPSDNAFLDLVHGYREAYELARAARDDALRFIAAQIDTRAPKSSRRGALMPLVVFNPLAWERTDLVRARVRLQTPARSFVVRDRDGAIVPHRLVRAERDAAGRTLSVEVAFVARAVPSLGYKTFFVEASDDAGTDLASKREENAIENEFYRVEVDPARGGAVRRIYDKRARRDIVRLADGHLANEIAVLEEDLSKKNVIYPAWEFWTTGKRRFSTAQPARVAVSREGPTQRIVVEGTLPAMRGYRQVIELHDGVERIDFRTELIEYGGKDELFVINFPLALSGGALITEERFGVVARNGSRGFLDFRSNTDKLVSGAPVYAVYNWAEYGQTLRLLFSDHNGQEVASVALKPTALVRPSGDVYDQLTERIVAALIRRGISVTPFADDGESARRARLTIEDSTMPRRVNDDLGYHSFRILLGGPAESEHVRQALARIDDASRARFARELENAGRAFLFFYDRMPNGWPPMPTLIVAGRDAENVRRAVEELLAPILRGEEALRLPAEALAERTNARVPDYGVAVINNGTIAASLERPDTLTLFLTHTAPWPGVNLPFDFTPEHKTHIFSYALYPHEGDWRRALVVRRGYEFNNPLVAVQTAEQSGPLPPEHSFMRLSAENVVLSALKLAGNPQASFHAGEADGERPFILRVYETEGRATTVEATFDAAIGKVERVDLVERRATSNDGVHRTGERAFASAIDGFAIETFKVPVARRAATGTTIGATREPVQPVPARYWMHNMGAAPIGNDPVKIAVRPVEQMGQLTSFAYDDKYNQGGTTTAAVRVFVVNNLLDRRARGRVEIEVAPDWRAVPSAFDYDIEPGGWMARDVVVLSYPVKKGLEWARASGLIKARTEFGGQTYQDTLEVGRSFRLEWRIERTGERVRAVVRNPHRQRLEGSIALILPPEVWLDDDDLTAREQGFSVGPGQTVTLEFRAPQRGAWAIARLAYNGHVEYRRADAEDGR</sequence>
<evidence type="ECO:0000256" key="3">
    <source>
        <dbReference type="ARBA" id="ARBA00022801"/>
    </source>
</evidence>
<dbReference type="Pfam" id="PF07748">
    <property type="entry name" value="Glyco_hydro_38C"/>
    <property type="match status" value="1"/>
</dbReference>
<dbReference type="Pfam" id="PF09261">
    <property type="entry name" value="Alpha-mann_mid"/>
    <property type="match status" value="1"/>
</dbReference>
<keyword evidence="2" id="KW-0479">Metal-binding</keyword>
<evidence type="ECO:0000256" key="1">
    <source>
        <dbReference type="ARBA" id="ARBA00009792"/>
    </source>
</evidence>
<dbReference type="SMART" id="SM00872">
    <property type="entry name" value="Alpha-mann_mid"/>
    <property type="match status" value="1"/>
</dbReference>
<protein>
    <submittedName>
        <fullName evidence="8">Alpha-mannosidase</fullName>
    </submittedName>
</protein>
<organism evidence="8 9">
    <name type="scientific">Pyrinomonas methylaliphatogenes</name>
    <dbReference type="NCBI Taxonomy" id="454194"/>
    <lineage>
        <taxon>Bacteria</taxon>
        <taxon>Pseudomonadati</taxon>
        <taxon>Acidobacteriota</taxon>
        <taxon>Blastocatellia</taxon>
        <taxon>Blastocatellales</taxon>
        <taxon>Pyrinomonadaceae</taxon>
        <taxon>Pyrinomonas</taxon>
    </lineage>
</organism>
<dbReference type="InterPro" id="IPR037094">
    <property type="entry name" value="Glyco_hydro_38_cen_sf"/>
</dbReference>
<feature type="domain" description="Glycoside hydrolase family 38 central" evidence="7">
    <location>
        <begin position="619"/>
        <end position="696"/>
    </location>
</feature>
<dbReference type="Gene3D" id="3.20.110.10">
    <property type="entry name" value="Glycoside hydrolase 38, N terminal domain"/>
    <property type="match status" value="1"/>
</dbReference>